<sequence length="71" mass="8177">MAMYDLEKPEILTTSDKIRRIRSNSVRIFFSILQTAVLVLASCVVLYLLLITPHQVDGNSMYPNFHNTDYV</sequence>
<evidence type="ECO:0000256" key="1">
    <source>
        <dbReference type="SAM" id="Phobius"/>
    </source>
</evidence>
<accession>A0A955HYL6</accession>
<keyword evidence="1" id="KW-0472">Membrane</keyword>
<name>A0A955HYL6_9BACT</name>
<evidence type="ECO:0000313" key="3">
    <source>
        <dbReference type="Proteomes" id="UP000748332"/>
    </source>
</evidence>
<reference evidence="2" key="2">
    <citation type="journal article" date="2021" name="Microbiome">
        <title>Successional dynamics and alternative stable states in a saline activated sludge microbial community over 9 years.</title>
        <authorList>
            <person name="Wang Y."/>
            <person name="Ye J."/>
            <person name="Ju F."/>
            <person name="Liu L."/>
            <person name="Boyd J.A."/>
            <person name="Deng Y."/>
            <person name="Parks D.H."/>
            <person name="Jiang X."/>
            <person name="Yin X."/>
            <person name="Woodcroft B.J."/>
            <person name="Tyson G.W."/>
            <person name="Hugenholtz P."/>
            <person name="Polz M.F."/>
            <person name="Zhang T."/>
        </authorList>
    </citation>
    <scope>NUCLEOTIDE SEQUENCE</scope>
    <source>
        <strain evidence="2">HKST-UBA16</strain>
    </source>
</reference>
<dbReference type="Proteomes" id="UP000748332">
    <property type="component" value="Unassembled WGS sequence"/>
</dbReference>
<protein>
    <recommendedName>
        <fullName evidence="4">Signal peptidase I</fullName>
    </recommendedName>
</protein>
<organism evidence="2 3">
    <name type="scientific">Candidatus Dojkabacteria bacterium</name>
    <dbReference type="NCBI Taxonomy" id="2099670"/>
    <lineage>
        <taxon>Bacteria</taxon>
        <taxon>Candidatus Dojkabacteria</taxon>
    </lineage>
</organism>
<comment type="caution">
    <text evidence="2">The sequence shown here is derived from an EMBL/GenBank/DDBJ whole genome shotgun (WGS) entry which is preliminary data.</text>
</comment>
<feature type="transmembrane region" description="Helical" evidence="1">
    <location>
        <begin position="28"/>
        <end position="51"/>
    </location>
</feature>
<feature type="non-terminal residue" evidence="2">
    <location>
        <position position="71"/>
    </location>
</feature>
<dbReference type="AlphaFoldDB" id="A0A955HYL6"/>
<evidence type="ECO:0000313" key="2">
    <source>
        <dbReference type="EMBL" id="MCA9374947.1"/>
    </source>
</evidence>
<keyword evidence="1" id="KW-0812">Transmembrane</keyword>
<proteinExistence type="predicted"/>
<gene>
    <name evidence="2" type="ORF">KC622_01305</name>
</gene>
<dbReference type="EMBL" id="JAGQLM010000051">
    <property type="protein sequence ID" value="MCA9374947.1"/>
    <property type="molecule type" value="Genomic_DNA"/>
</dbReference>
<evidence type="ECO:0008006" key="4">
    <source>
        <dbReference type="Google" id="ProtNLM"/>
    </source>
</evidence>
<reference evidence="2" key="1">
    <citation type="submission" date="2020-04" db="EMBL/GenBank/DDBJ databases">
        <authorList>
            <person name="Zhang T."/>
        </authorList>
    </citation>
    <scope>NUCLEOTIDE SEQUENCE</scope>
    <source>
        <strain evidence="2">HKST-UBA16</strain>
    </source>
</reference>
<keyword evidence="1" id="KW-1133">Transmembrane helix</keyword>